<feature type="chain" id="PRO_5010320600" description="Ig-like domain-containing protein" evidence="1">
    <location>
        <begin position="24"/>
        <end position="791"/>
    </location>
</feature>
<dbReference type="NCBIfam" id="TIGR04131">
    <property type="entry name" value="Bac_Flav_CTERM"/>
    <property type="match status" value="1"/>
</dbReference>
<keyword evidence="4" id="KW-1185">Reference proteome</keyword>
<evidence type="ECO:0000313" key="3">
    <source>
        <dbReference type="EMBL" id="OIN56849.1"/>
    </source>
</evidence>
<name>A0A1S2VDR9_9BACT</name>
<reference evidence="3 4" key="1">
    <citation type="submission" date="2016-10" db="EMBL/GenBank/DDBJ databases">
        <title>Arsenicibacter rosenii gen. nov., sp. nov., an efficient arsenic-methylating bacterium isolated from an arsenic-contaminated paddy soil.</title>
        <authorList>
            <person name="Huang K."/>
        </authorList>
    </citation>
    <scope>NUCLEOTIDE SEQUENCE [LARGE SCALE GENOMIC DNA]</scope>
    <source>
        <strain evidence="3 4">SM-1</strain>
    </source>
</reference>
<organism evidence="3 4">
    <name type="scientific">Arsenicibacter rosenii</name>
    <dbReference type="NCBI Taxonomy" id="1750698"/>
    <lineage>
        <taxon>Bacteria</taxon>
        <taxon>Pseudomonadati</taxon>
        <taxon>Bacteroidota</taxon>
        <taxon>Cytophagia</taxon>
        <taxon>Cytophagales</taxon>
        <taxon>Spirosomataceae</taxon>
        <taxon>Arsenicibacter</taxon>
    </lineage>
</organism>
<protein>
    <recommendedName>
        <fullName evidence="2">Ig-like domain-containing protein</fullName>
    </recommendedName>
</protein>
<dbReference type="Proteomes" id="UP000181790">
    <property type="component" value="Unassembled WGS sequence"/>
</dbReference>
<sequence length="791" mass="86201">MRLLIYSMLPVWLLLVLSLSARADHLVGGQVEMQDVGDRQGHFKVTITIYYETSAYGARFLAAEQGYVFRKRDNQPMFVFNTSETKARTRVIYSNPVCASQSDQQVGIAFFDADIQLDPDLYDDPGGYYISYQTSARNERLNNIINPAETGFTFYLEFPALKRSGSYQKNSSPHFEPINGELICVNQPFVFSFGGTDTDGDELRYSMVNPLNSKTIKGGNGLSGPYLSVDWLTGFSAEDAIPGMPSLRVDAKTGELSVTANRVGLFVFAINVEEFRNGVKIGEVHRDFQFQVIDCPAAAVLAPKISISGYSVTAVKASLCNGNSLTLVSETNPNWQYQWRRDGMNLSDATSSVLIVKEAGVYSVLVSLKNTCNQPKESLKVTISLIDTGNPFAIQKRGQLCANGGTVRLEVPQGGYDSFQWLRDGNVLAGQTADFLLVNEPGQYALQALDLQSGCRNKSESLTISRSPVLTATLRPASGRNELCPGEILLLEAGGGVRYQWQKDNQTIPEVSAASYTVNVAGTYSLTALDENGCMDVPPPVVISALPSMTVTMDSVPRLCGSHATAIQLTGSPAGGIFSGPGVTGTMFSPVLAGVGRHVLTYAVKAAPQCDPVKAQRTAIVSPGVTIDFPDTVILFSTSRFRLEPVIGGGANWFQWQPATYLSRADIGQPELVNINPDGMTYQLEARNEYGCSTRDTVTIIVRPIWVPDAFSPNKDGVNDVWVLPGIASFPEAEVKVFNRWGTIIYWSDKGYTQPFDGYFEGVALEPGPYPYVIRPAANIPEMRGTVSILR</sequence>
<comment type="caution">
    <text evidence="3">The sequence shown here is derived from an EMBL/GenBank/DDBJ whole genome shotgun (WGS) entry which is preliminary data.</text>
</comment>
<dbReference type="InterPro" id="IPR026341">
    <property type="entry name" value="T9SS_type_B"/>
</dbReference>
<evidence type="ECO:0000256" key="1">
    <source>
        <dbReference type="SAM" id="SignalP"/>
    </source>
</evidence>
<dbReference type="Gene3D" id="2.60.40.10">
    <property type="entry name" value="Immunoglobulins"/>
    <property type="match status" value="1"/>
</dbReference>
<accession>A0A1S2VDR9</accession>
<feature type="signal peptide" evidence="1">
    <location>
        <begin position="1"/>
        <end position="23"/>
    </location>
</feature>
<dbReference type="OrthoDB" id="1490014at2"/>
<dbReference type="AlphaFoldDB" id="A0A1S2VDR9"/>
<dbReference type="PROSITE" id="PS50835">
    <property type="entry name" value="IG_LIKE"/>
    <property type="match status" value="1"/>
</dbReference>
<dbReference type="EMBL" id="MORL01000018">
    <property type="protein sequence ID" value="OIN56849.1"/>
    <property type="molecule type" value="Genomic_DNA"/>
</dbReference>
<feature type="domain" description="Ig-like" evidence="2">
    <location>
        <begin position="296"/>
        <end position="384"/>
    </location>
</feature>
<dbReference type="InterPro" id="IPR013783">
    <property type="entry name" value="Ig-like_fold"/>
</dbReference>
<gene>
    <name evidence="3" type="ORF">BLX24_23035</name>
</gene>
<proteinExistence type="predicted"/>
<dbReference type="RefSeq" id="WP_071505575.1">
    <property type="nucleotide sequence ID" value="NZ_MORL01000018.1"/>
</dbReference>
<evidence type="ECO:0000259" key="2">
    <source>
        <dbReference type="PROSITE" id="PS50835"/>
    </source>
</evidence>
<dbReference type="Pfam" id="PF13585">
    <property type="entry name" value="CHU_C"/>
    <property type="match status" value="1"/>
</dbReference>
<evidence type="ECO:0000313" key="4">
    <source>
        <dbReference type="Proteomes" id="UP000181790"/>
    </source>
</evidence>
<dbReference type="InterPro" id="IPR007110">
    <property type="entry name" value="Ig-like_dom"/>
</dbReference>
<keyword evidence="1" id="KW-0732">Signal</keyword>